<proteinExistence type="predicted"/>
<reference evidence="2" key="1">
    <citation type="journal article" date="2013" name="Nature">
        <title>Draft genome of the wheat A-genome progenitor Triticum urartu.</title>
        <authorList>
            <person name="Ling H.Q."/>
            <person name="Zhao S."/>
            <person name="Liu D."/>
            <person name="Wang J."/>
            <person name="Sun H."/>
            <person name="Zhang C."/>
            <person name="Fan H."/>
            <person name="Li D."/>
            <person name="Dong L."/>
            <person name="Tao Y."/>
            <person name="Gao C."/>
            <person name="Wu H."/>
            <person name="Li Y."/>
            <person name="Cui Y."/>
            <person name="Guo X."/>
            <person name="Zheng S."/>
            <person name="Wang B."/>
            <person name="Yu K."/>
            <person name="Liang Q."/>
            <person name="Yang W."/>
            <person name="Lou X."/>
            <person name="Chen J."/>
            <person name="Feng M."/>
            <person name="Jian J."/>
            <person name="Zhang X."/>
            <person name="Luo G."/>
            <person name="Jiang Y."/>
            <person name="Liu J."/>
            <person name="Wang Z."/>
            <person name="Sha Y."/>
            <person name="Zhang B."/>
            <person name="Wu H."/>
            <person name="Tang D."/>
            <person name="Shen Q."/>
            <person name="Xue P."/>
            <person name="Zou S."/>
            <person name="Wang X."/>
            <person name="Liu X."/>
            <person name="Wang F."/>
            <person name="Yang Y."/>
            <person name="An X."/>
            <person name="Dong Z."/>
            <person name="Zhang K."/>
            <person name="Zhang X."/>
            <person name="Luo M.C."/>
            <person name="Dvorak J."/>
            <person name="Tong Y."/>
            <person name="Wang J."/>
            <person name="Yang H."/>
            <person name="Li Z."/>
            <person name="Wang D."/>
            <person name="Zhang A."/>
            <person name="Wang J."/>
        </authorList>
    </citation>
    <scope>NUCLEOTIDE SEQUENCE</scope>
    <source>
        <strain evidence="2">cv. G1812</strain>
    </source>
</reference>
<reference evidence="1" key="2">
    <citation type="submission" date="2018-03" db="EMBL/GenBank/DDBJ databases">
        <title>The Triticum urartu genome reveals the dynamic nature of wheat genome evolution.</title>
        <authorList>
            <person name="Ling H."/>
            <person name="Ma B."/>
            <person name="Shi X."/>
            <person name="Liu H."/>
            <person name="Dong L."/>
            <person name="Sun H."/>
            <person name="Cao Y."/>
            <person name="Gao Q."/>
            <person name="Zheng S."/>
            <person name="Li Y."/>
            <person name="Yu Y."/>
            <person name="Du H."/>
            <person name="Qi M."/>
            <person name="Li Y."/>
            <person name="Yu H."/>
            <person name="Cui Y."/>
            <person name="Wang N."/>
            <person name="Chen C."/>
            <person name="Wu H."/>
            <person name="Zhao Y."/>
            <person name="Zhang J."/>
            <person name="Li Y."/>
            <person name="Zhou W."/>
            <person name="Zhang B."/>
            <person name="Hu W."/>
            <person name="Eijk M."/>
            <person name="Tang J."/>
            <person name="Witsenboer H."/>
            <person name="Zhao S."/>
            <person name="Li Z."/>
            <person name="Zhang A."/>
            <person name="Wang D."/>
            <person name="Liang C."/>
        </authorList>
    </citation>
    <scope>NUCLEOTIDE SEQUENCE [LARGE SCALE GENOMIC DNA]</scope>
    <source>
        <strain evidence="1">cv. G1812</strain>
    </source>
</reference>
<dbReference type="Proteomes" id="UP000015106">
    <property type="component" value="Chromosome 3"/>
</dbReference>
<organism evidence="1 2">
    <name type="scientific">Triticum urartu</name>
    <name type="common">Red wild einkorn</name>
    <name type="synonym">Crithodium urartu</name>
    <dbReference type="NCBI Taxonomy" id="4572"/>
    <lineage>
        <taxon>Eukaryota</taxon>
        <taxon>Viridiplantae</taxon>
        <taxon>Streptophyta</taxon>
        <taxon>Embryophyta</taxon>
        <taxon>Tracheophyta</taxon>
        <taxon>Spermatophyta</taxon>
        <taxon>Magnoliopsida</taxon>
        <taxon>Liliopsida</taxon>
        <taxon>Poales</taxon>
        <taxon>Poaceae</taxon>
        <taxon>BOP clade</taxon>
        <taxon>Pooideae</taxon>
        <taxon>Triticodae</taxon>
        <taxon>Triticeae</taxon>
        <taxon>Triticinae</taxon>
        <taxon>Triticum</taxon>
    </lineage>
</organism>
<dbReference type="Gramene" id="TuG1812G0300003290.01.T01">
    <property type="protein sequence ID" value="TuG1812G0300003290.01.T01"/>
    <property type="gene ID" value="TuG1812G0300003290.01"/>
</dbReference>
<name>A0A8R7TWY0_TRIUA</name>
<protein>
    <submittedName>
        <fullName evidence="1">Uncharacterized protein</fullName>
    </submittedName>
</protein>
<evidence type="ECO:0000313" key="2">
    <source>
        <dbReference type="Proteomes" id="UP000015106"/>
    </source>
</evidence>
<keyword evidence="2" id="KW-1185">Reference proteome</keyword>
<dbReference type="EnsemblPlants" id="TuG1812G0300003290.01.T01">
    <property type="protein sequence ID" value="TuG1812G0300003290.01.T01"/>
    <property type="gene ID" value="TuG1812G0300003290.01"/>
</dbReference>
<dbReference type="AlphaFoldDB" id="A0A8R7TWY0"/>
<evidence type="ECO:0000313" key="1">
    <source>
        <dbReference type="EnsemblPlants" id="TuG1812G0300003290.01.T01"/>
    </source>
</evidence>
<accession>A0A8R7TWY0</accession>
<sequence length="88" mass="9715">MIWASSSALPRHSSPTLLPLVLPANTPLPRRPQRPCPCPCINPSHHGLRAQLLPLRLVGSLPAHLWTGGCLHRLDDTGPQCLPRLRRQ</sequence>
<reference evidence="1" key="3">
    <citation type="submission" date="2022-06" db="UniProtKB">
        <authorList>
            <consortium name="EnsemblPlants"/>
        </authorList>
    </citation>
    <scope>IDENTIFICATION</scope>
</reference>